<protein>
    <recommendedName>
        <fullName evidence="2">Anti-sigma-W factor RsiW</fullName>
    </recommendedName>
</protein>
<dbReference type="InterPro" id="IPR041916">
    <property type="entry name" value="Anti_sigma_zinc_sf"/>
</dbReference>
<feature type="transmembrane region" description="Helical" evidence="3">
    <location>
        <begin position="89"/>
        <end position="108"/>
    </location>
</feature>
<name>A0ABW3LH51_9BACI</name>
<evidence type="ECO:0000259" key="4">
    <source>
        <dbReference type="Pfam" id="PF13490"/>
    </source>
</evidence>
<evidence type="ECO:0000256" key="2">
    <source>
        <dbReference type="ARBA" id="ARBA00024438"/>
    </source>
</evidence>
<proteinExistence type="inferred from homology"/>
<dbReference type="InterPro" id="IPR027383">
    <property type="entry name" value="Znf_put"/>
</dbReference>
<dbReference type="Pfam" id="PF13490">
    <property type="entry name" value="zf-HC2"/>
    <property type="match status" value="1"/>
</dbReference>
<dbReference type="Proteomes" id="UP001597040">
    <property type="component" value="Unassembled WGS sequence"/>
</dbReference>
<accession>A0ABW3LH51</accession>
<gene>
    <name evidence="5" type="ORF">ACFQ3N_04815</name>
</gene>
<comment type="caution">
    <text evidence="5">The sequence shown here is derived from an EMBL/GenBank/DDBJ whole genome shotgun (WGS) entry which is preliminary data.</text>
</comment>
<keyword evidence="6" id="KW-1185">Reference proteome</keyword>
<organism evidence="5 6">
    <name type="scientific">Virgibacillus byunsanensis</name>
    <dbReference type="NCBI Taxonomy" id="570945"/>
    <lineage>
        <taxon>Bacteria</taxon>
        <taxon>Bacillati</taxon>
        <taxon>Bacillota</taxon>
        <taxon>Bacilli</taxon>
        <taxon>Bacillales</taxon>
        <taxon>Bacillaceae</taxon>
        <taxon>Virgibacillus</taxon>
    </lineage>
</organism>
<evidence type="ECO:0000256" key="1">
    <source>
        <dbReference type="ARBA" id="ARBA00024353"/>
    </source>
</evidence>
<dbReference type="RefSeq" id="WP_390360069.1">
    <property type="nucleotide sequence ID" value="NZ_JBHTKJ010000011.1"/>
</dbReference>
<keyword evidence="3" id="KW-0812">Transmembrane</keyword>
<keyword evidence="3" id="KW-0472">Membrane</keyword>
<evidence type="ECO:0000256" key="3">
    <source>
        <dbReference type="SAM" id="Phobius"/>
    </source>
</evidence>
<comment type="similarity">
    <text evidence="1">Belongs to the zinc-associated anti-sigma factor (ZAS) superfamily. Anti-sigma-W factor family.</text>
</comment>
<feature type="domain" description="Putative zinc-finger" evidence="4">
    <location>
        <begin position="3"/>
        <end position="38"/>
    </location>
</feature>
<evidence type="ECO:0000313" key="6">
    <source>
        <dbReference type="Proteomes" id="UP001597040"/>
    </source>
</evidence>
<reference evidence="6" key="1">
    <citation type="journal article" date="2019" name="Int. J. Syst. Evol. Microbiol.">
        <title>The Global Catalogue of Microorganisms (GCM) 10K type strain sequencing project: providing services to taxonomists for standard genome sequencing and annotation.</title>
        <authorList>
            <consortium name="The Broad Institute Genomics Platform"/>
            <consortium name="The Broad Institute Genome Sequencing Center for Infectious Disease"/>
            <person name="Wu L."/>
            <person name="Ma J."/>
        </authorList>
    </citation>
    <scope>NUCLEOTIDE SEQUENCE [LARGE SCALE GENOMIC DNA]</scope>
    <source>
        <strain evidence="6">CCUG 56754</strain>
    </source>
</reference>
<dbReference type="Gene3D" id="1.10.10.1320">
    <property type="entry name" value="Anti-sigma factor, zinc-finger domain"/>
    <property type="match status" value="1"/>
</dbReference>
<sequence length="212" mass="24000">MNCQKQVVELMHKYLDGDLTQHEETSLRVHLEECAECQQHFHELKRTVTLVQSAENISAPSGFTTNVMKNLPTEKKSVKYIRWFKMHPVITAAAIFFVFMFSGMFSAWQQDDELVVSKQENLIIQGDTVTVPKDVTVEGDLVVKNGNLKIEGTVEGNVTLINGKLLPGKLEGEGLMASTGEVNGELKHVNQIFEWVWYHLKMLVEGVFSFKD</sequence>
<evidence type="ECO:0000313" key="5">
    <source>
        <dbReference type="EMBL" id="MFD1037731.1"/>
    </source>
</evidence>
<dbReference type="EMBL" id="JBHTKJ010000011">
    <property type="protein sequence ID" value="MFD1037731.1"/>
    <property type="molecule type" value="Genomic_DNA"/>
</dbReference>
<keyword evidence="3" id="KW-1133">Transmembrane helix</keyword>